<evidence type="ECO:0000259" key="1">
    <source>
        <dbReference type="Pfam" id="PF14392"/>
    </source>
</evidence>
<dbReference type="InterPro" id="IPR025836">
    <property type="entry name" value="Zn_knuckle_CX2CX4HX4C"/>
</dbReference>
<gene>
    <name evidence="2" type="ORF">G4B88_015874</name>
</gene>
<keyword evidence="3" id="KW-1185">Reference proteome</keyword>
<dbReference type="Proteomes" id="UP000583929">
    <property type="component" value="Unassembled WGS sequence"/>
</dbReference>
<sequence>MVKLPKVRDEHWLEFRYENLLIFYFRCGLIGHPFERCASFLELIDNGIDPDLPYGPQMIGDKLQNFCYNRYRTDFSKANVYPFLTHITKKAIGHVIPALNSNRNLTIGPLRHPSPLTLAESSSNTTTVSGPAIALTFNTLSPIDSLNTHYGSQPYAYNPPITTLTHSINTYPTTEAIYTSSTVIAMEALFGQTRGPTIAFPVNKGKAMRCIEAIGLNIKTSQITITSNEDGLLDCFEFCYKRAVGEVPLLLEGDDTVAVVIAKHPSRTATLVGGIDRRIHIKE</sequence>
<dbReference type="AlphaFoldDB" id="A0A7J6DWE0"/>
<dbReference type="EMBL" id="JAATIQ010000599">
    <property type="protein sequence ID" value="KAF4350444.1"/>
    <property type="molecule type" value="Genomic_DNA"/>
</dbReference>
<evidence type="ECO:0000313" key="2">
    <source>
        <dbReference type="EMBL" id="KAF4350444.1"/>
    </source>
</evidence>
<reference evidence="2 3" key="1">
    <citation type="journal article" date="2020" name="bioRxiv">
        <title>Sequence and annotation of 42 cannabis genomes reveals extensive copy number variation in cannabinoid synthesis and pathogen resistance genes.</title>
        <authorList>
            <person name="Mckernan K.J."/>
            <person name="Helbert Y."/>
            <person name="Kane L.T."/>
            <person name="Ebling H."/>
            <person name="Zhang L."/>
            <person name="Liu B."/>
            <person name="Eaton Z."/>
            <person name="Mclaughlin S."/>
            <person name="Kingan S."/>
            <person name="Baybayan P."/>
            <person name="Concepcion G."/>
            <person name="Jordan M."/>
            <person name="Riva A."/>
            <person name="Barbazuk W."/>
            <person name="Harkins T."/>
        </authorList>
    </citation>
    <scope>NUCLEOTIDE SEQUENCE [LARGE SCALE GENOMIC DNA]</scope>
    <source>
        <strain evidence="3">cv. Jamaican Lion 4</strain>
        <tissue evidence="2">Leaf</tissue>
    </source>
</reference>
<proteinExistence type="predicted"/>
<dbReference type="Pfam" id="PF14392">
    <property type="entry name" value="zf-CCHC_4"/>
    <property type="match status" value="1"/>
</dbReference>
<protein>
    <recommendedName>
        <fullName evidence="1">Zinc knuckle CX2CX4HX4C domain-containing protein</fullName>
    </recommendedName>
</protein>
<feature type="domain" description="Zinc knuckle CX2CX4HX4C" evidence="1">
    <location>
        <begin position="8"/>
        <end position="38"/>
    </location>
</feature>
<name>A0A7J6DWE0_CANSA</name>
<comment type="caution">
    <text evidence="2">The sequence shown here is derived from an EMBL/GenBank/DDBJ whole genome shotgun (WGS) entry which is preliminary data.</text>
</comment>
<evidence type="ECO:0000313" key="3">
    <source>
        <dbReference type="Proteomes" id="UP000583929"/>
    </source>
</evidence>
<organism evidence="2 3">
    <name type="scientific">Cannabis sativa</name>
    <name type="common">Hemp</name>
    <name type="synonym">Marijuana</name>
    <dbReference type="NCBI Taxonomy" id="3483"/>
    <lineage>
        <taxon>Eukaryota</taxon>
        <taxon>Viridiplantae</taxon>
        <taxon>Streptophyta</taxon>
        <taxon>Embryophyta</taxon>
        <taxon>Tracheophyta</taxon>
        <taxon>Spermatophyta</taxon>
        <taxon>Magnoliopsida</taxon>
        <taxon>eudicotyledons</taxon>
        <taxon>Gunneridae</taxon>
        <taxon>Pentapetalae</taxon>
        <taxon>rosids</taxon>
        <taxon>fabids</taxon>
        <taxon>Rosales</taxon>
        <taxon>Cannabaceae</taxon>
        <taxon>Cannabis</taxon>
    </lineage>
</organism>
<accession>A0A7J6DWE0</accession>